<organism evidence="1 2">
    <name type="scientific">Vespula pensylvanica</name>
    <name type="common">Western yellow jacket</name>
    <name type="synonym">Wasp</name>
    <dbReference type="NCBI Taxonomy" id="30213"/>
    <lineage>
        <taxon>Eukaryota</taxon>
        <taxon>Metazoa</taxon>
        <taxon>Ecdysozoa</taxon>
        <taxon>Arthropoda</taxon>
        <taxon>Hexapoda</taxon>
        <taxon>Insecta</taxon>
        <taxon>Pterygota</taxon>
        <taxon>Neoptera</taxon>
        <taxon>Endopterygota</taxon>
        <taxon>Hymenoptera</taxon>
        <taxon>Apocrita</taxon>
        <taxon>Aculeata</taxon>
        <taxon>Vespoidea</taxon>
        <taxon>Vespidae</taxon>
        <taxon>Vespinae</taxon>
        <taxon>Vespula</taxon>
    </lineage>
</organism>
<evidence type="ECO:0000313" key="2">
    <source>
        <dbReference type="Proteomes" id="UP000600918"/>
    </source>
</evidence>
<reference evidence="1" key="1">
    <citation type="journal article" date="2020" name="G3 (Bethesda)">
        <title>High-Quality Assemblies for Three Invasive Social Wasps from the &lt;i&gt;Vespula&lt;/i&gt; Genus.</title>
        <authorList>
            <person name="Harrop T.W.R."/>
            <person name="Guhlin J."/>
            <person name="McLaughlin G.M."/>
            <person name="Permina E."/>
            <person name="Stockwell P."/>
            <person name="Gilligan J."/>
            <person name="Le Lec M.F."/>
            <person name="Gruber M.A.M."/>
            <person name="Quinn O."/>
            <person name="Lovegrove M."/>
            <person name="Duncan E.J."/>
            <person name="Remnant E.J."/>
            <person name="Van Eeckhoven J."/>
            <person name="Graham B."/>
            <person name="Knapp R.A."/>
            <person name="Langford K.W."/>
            <person name="Kronenberg Z."/>
            <person name="Press M.O."/>
            <person name="Eacker S.M."/>
            <person name="Wilson-Rankin E.E."/>
            <person name="Purcell J."/>
            <person name="Lester P.J."/>
            <person name="Dearden P.K."/>
        </authorList>
    </citation>
    <scope>NUCLEOTIDE SEQUENCE</scope>
    <source>
        <strain evidence="1">Volc-1</strain>
    </source>
</reference>
<gene>
    <name evidence="1" type="ORF">H0235_008518</name>
</gene>
<proteinExistence type="predicted"/>
<comment type="caution">
    <text evidence="1">The sequence shown here is derived from an EMBL/GenBank/DDBJ whole genome shotgun (WGS) entry which is preliminary data.</text>
</comment>
<name>A0A834NZV9_VESPE</name>
<dbReference type="EMBL" id="JACSDY010000007">
    <property type="protein sequence ID" value="KAF7423235.1"/>
    <property type="molecule type" value="Genomic_DNA"/>
</dbReference>
<dbReference type="Proteomes" id="UP000600918">
    <property type="component" value="Unassembled WGS sequence"/>
</dbReference>
<dbReference type="AlphaFoldDB" id="A0A834NZV9"/>
<sequence>MISNGHYAVDLSNAHSRATLPEYFTVCASDHSGTHNYSHRTTPQSPYSATGPLVLTLSPSLPTLLPCNRIRAQVRV</sequence>
<accession>A0A834NZV9</accession>
<protein>
    <submittedName>
        <fullName evidence="1">Uncharacterized protein</fullName>
    </submittedName>
</protein>
<keyword evidence="2" id="KW-1185">Reference proteome</keyword>
<evidence type="ECO:0000313" key="1">
    <source>
        <dbReference type="EMBL" id="KAF7423235.1"/>
    </source>
</evidence>